<keyword evidence="7 10" id="KW-0472">Membrane</keyword>
<evidence type="ECO:0000256" key="10">
    <source>
        <dbReference type="HAMAP-Rule" id="MF_02078"/>
    </source>
</evidence>
<dbReference type="HAMAP" id="MF_02078">
    <property type="entry name" value="MurJ_MviN"/>
    <property type="match status" value="1"/>
</dbReference>
<feature type="transmembrane region" description="Helical" evidence="10">
    <location>
        <begin position="400"/>
        <end position="420"/>
    </location>
</feature>
<dbReference type="AlphaFoldDB" id="A0A6N7M0C4"/>
<evidence type="ECO:0000256" key="7">
    <source>
        <dbReference type="ARBA" id="ARBA00023136"/>
    </source>
</evidence>
<evidence type="ECO:0000256" key="9">
    <source>
        <dbReference type="ARBA" id="ARBA00061532"/>
    </source>
</evidence>
<feature type="transmembrane region" description="Helical" evidence="10">
    <location>
        <begin position="18"/>
        <end position="36"/>
    </location>
</feature>
<feature type="transmembrane region" description="Helical" evidence="10">
    <location>
        <begin position="458"/>
        <end position="477"/>
    </location>
</feature>
<feature type="transmembrane region" description="Helical" evidence="10">
    <location>
        <begin position="370"/>
        <end position="388"/>
    </location>
</feature>
<proteinExistence type="inferred from homology"/>
<dbReference type="GO" id="GO:0034204">
    <property type="term" value="P:lipid translocation"/>
    <property type="evidence" value="ECO:0007669"/>
    <property type="project" value="TreeGrafter"/>
</dbReference>
<protein>
    <recommendedName>
        <fullName evidence="10">Probable lipid II flippase MurJ</fullName>
    </recommendedName>
</protein>
<dbReference type="PIRSF" id="PIRSF002869">
    <property type="entry name" value="MviN"/>
    <property type="match status" value="1"/>
</dbReference>
<dbReference type="InterPro" id="IPR051050">
    <property type="entry name" value="Lipid_II_flippase_MurJ/MviN"/>
</dbReference>
<evidence type="ECO:0000313" key="13">
    <source>
        <dbReference type="Proteomes" id="UP000469421"/>
    </source>
</evidence>
<dbReference type="UniPathway" id="UPA00219"/>
<evidence type="ECO:0000256" key="2">
    <source>
        <dbReference type="ARBA" id="ARBA00022475"/>
    </source>
</evidence>
<dbReference type="PANTHER" id="PTHR47019">
    <property type="entry name" value="LIPID II FLIPPASE MURJ"/>
    <property type="match status" value="1"/>
</dbReference>
<evidence type="ECO:0000256" key="3">
    <source>
        <dbReference type="ARBA" id="ARBA00022692"/>
    </source>
</evidence>
<evidence type="ECO:0000256" key="4">
    <source>
        <dbReference type="ARBA" id="ARBA00022960"/>
    </source>
</evidence>
<feature type="transmembrane region" description="Helical" evidence="10">
    <location>
        <begin position="246"/>
        <end position="271"/>
    </location>
</feature>
<sequence length="525" mass="56486">MTDVNSPEQPAGPKRSGLLASTLVVASMTMLSRVLGLVRDVVIARMLGASAGADAFFVALKIPNLLRRLFAEGAFNQAFVPVLGEYRSKGSLAATKLLVDRVAGTLGGTLMLVTALGVIGAPAIIWVFAPGFADDPDKQALAVEMLRLTFPYLFFIALTAFAGGILNTWNRFAVPAFTPVLLNLSLIGCALFLTPYFAQERMAVALAWGVLIAGAAQLLFQLPFLARINLMPIPRMGWKDPGVRKIMTLMVPALFGASVYQLNSLVNTVLASLLETGSVTWLYYTDRLIELPLGIFAVAIGTVILPSLSRQHAEADPENFSRMMDWAIRMVLLIGLPAALALAVLAEPLLSTLFQYGEFAAGDVVKTAQSLRAASAGLLAAMFIKVLAPGFYARQDTKTPVKIGVLAMAANMIFAALLVWEFHHVGLATAMALSSWLNAGLLYAGLRKAGVYKPQAGWLLHWGRMLGAGVGMAGATWWLSMQTSVWTEAGVWHRVGWLSLIVVSGLVLYALALLILGLRPRHLRR</sequence>
<evidence type="ECO:0000256" key="11">
    <source>
        <dbReference type="PIRNR" id="PIRNR002869"/>
    </source>
</evidence>
<comment type="caution">
    <text evidence="12">The sequence shown here is derived from an EMBL/GenBank/DDBJ whole genome shotgun (WGS) entry which is preliminary data.</text>
</comment>
<dbReference type="GO" id="GO:0005886">
    <property type="term" value="C:plasma membrane"/>
    <property type="evidence" value="ECO:0007669"/>
    <property type="project" value="UniProtKB-SubCell"/>
</dbReference>
<dbReference type="GO" id="GO:0071555">
    <property type="term" value="P:cell wall organization"/>
    <property type="evidence" value="ECO:0007669"/>
    <property type="project" value="UniProtKB-UniRule"/>
</dbReference>
<feature type="transmembrane region" description="Helical" evidence="10">
    <location>
        <begin position="106"/>
        <end position="129"/>
    </location>
</feature>
<name>A0A6N7M0C4_9GAMM</name>
<accession>A0A6N7M0C4</accession>
<comment type="subcellular location">
    <subcellularLocation>
        <location evidence="10">Cell inner membrane</location>
        <topology evidence="10">Multi-pass membrane protein</topology>
    </subcellularLocation>
    <subcellularLocation>
        <location evidence="1">Cell membrane</location>
        <topology evidence="1">Multi-pass membrane protein</topology>
    </subcellularLocation>
</comment>
<feature type="transmembrane region" description="Helical" evidence="10">
    <location>
        <begin position="291"/>
        <end position="309"/>
    </location>
</feature>
<dbReference type="PANTHER" id="PTHR47019:SF1">
    <property type="entry name" value="LIPID II FLIPPASE MURJ"/>
    <property type="match status" value="1"/>
</dbReference>
<dbReference type="PRINTS" id="PR01806">
    <property type="entry name" value="VIRFACTRMVIN"/>
</dbReference>
<dbReference type="InterPro" id="IPR004268">
    <property type="entry name" value="MurJ"/>
</dbReference>
<keyword evidence="2 10" id="KW-1003">Cell membrane</keyword>
<feature type="transmembrane region" description="Helical" evidence="10">
    <location>
        <begin position="176"/>
        <end position="198"/>
    </location>
</feature>
<dbReference type="RefSeq" id="WP_153502376.1">
    <property type="nucleotide sequence ID" value="NZ_JBMZXE010000212.1"/>
</dbReference>
<evidence type="ECO:0000313" key="12">
    <source>
        <dbReference type="EMBL" id="MQX54825.1"/>
    </source>
</evidence>
<keyword evidence="13" id="KW-1185">Reference proteome</keyword>
<dbReference type="NCBIfam" id="TIGR01695">
    <property type="entry name" value="murJ_mviN"/>
    <property type="match status" value="1"/>
</dbReference>
<dbReference type="EMBL" id="WIRE01000003">
    <property type="protein sequence ID" value="MQX54825.1"/>
    <property type="molecule type" value="Genomic_DNA"/>
</dbReference>
<dbReference type="CDD" id="cd13123">
    <property type="entry name" value="MATE_MurJ_like"/>
    <property type="match status" value="1"/>
</dbReference>
<comment type="pathway">
    <text evidence="10">Cell wall biogenesis; peptidoglycan biosynthesis.</text>
</comment>
<comment type="function">
    <text evidence="8 10 11">Involved in peptidoglycan biosynthesis. Transports lipid-linked peptidoglycan precursors from the inner to the outer leaflet of the cytoplasmic membrane.</text>
</comment>
<evidence type="ECO:0000256" key="6">
    <source>
        <dbReference type="ARBA" id="ARBA00022989"/>
    </source>
</evidence>
<organism evidence="12 13">
    <name type="scientific">Alcanivorax sediminis</name>
    <dbReference type="NCBI Taxonomy" id="2663008"/>
    <lineage>
        <taxon>Bacteria</taxon>
        <taxon>Pseudomonadati</taxon>
        <taxon>Pseudomonadota</taxon>
        <taxon>Gammaproteobacteria</taxon>
        <taxon>Oceanospirillales</taxon>
        <taxon>Alcanivoracaceae</taxon>
        <taxon>Alcanivorax</taxon>
    </lineage>
</organism>
<comment type="similarity">
    <text evidence="9 10 11">Belongs to the MurJ/MviN family.</text>
</comment>
<dbReference type="Proteomes" id="UP000469421">
    <property type="component" value="Unassembled WGS sequence"/>
</dbReference>
<feature type="transmembrane region" description="Helical" evidence="10">
    <location>
        <begin position="149"/>
        <end position="169"/>
    </location>
</feature>
<evidence type="ECO:0000256" key="1">
    <source>
        <dbReference type="ARBA" id="ARBA00004651"/>
    </source>
</evidence>
<feature type="transmembrane region" description="Helical" evidence="10">
    <location>
        <begin position="426"/>
        <end position="446"/>
    </location>
</feature>
<feature type="transmembrane region" description="Helical" evidence="10">
    <location>
        <begin position="330"/>
        <end position="350"/>
    </location>
</feature>
<reference evidence="12 13" key="1">
    <citation type="submission" date="2019-10" db="EMBL/GenBank/DDBJ databases">
        <title>Alcanivorax sp.PA15-N-34 draft genome sequence.</title>
        <authorList>
            <person name="Liao X."/>
            <person name="Shao Z."/>
        </authorList>
    </citation>
    <scope>NUCLEOTIDE SEQUENCE [LARGE SCALE GENOMIC DNA]</scope>
    <source>
        <strain evidence="12 13">PA15-N-34</strain>
    </source>
</reference>
<dbReference type="Pfam" id="PF03023">
    <property type="entry name" value="MurJ"/>
    <property type="match status" value="1"/>
</dbReference>
<keyword evidence="10 11" id="KW-0813">Transport</keyword>
<feature type="transmembrane region" description="Helical" evidence="10">
    <location>
        <begin position="497"/>
        <end position="518"/>
    </location>
</feature>
<feature type="transmembrane region" description="Helical" evidence="10">
    <location>
        <begin position="204"/>
        <end position="225"/>
    </location>
</feature>
<evidence type="ECO:0000256" key="8">
    <source>
        <dbReference type="ARBA" id="ARBA00060041"/>
    </source>
</evidence>
<keyword evidence="10 11" id="KW-0961">Cell wall biogenesis/degradation</keyword>
<dbReference type="GO" id="GO:0015648">
    <property type="term" value="F:lipid-linked peptidoglycan transporter activity"/>
    <property type="evidence" value="ECO:0007669"/>
    <property type="project" value="UniProtKB-UniRule"/>
</dbReference>
<keyword evidence="6 10" id="KW-1133">Transmembrane helix</keyword>
<keyword evidence="4 10" id="KW-0133">Cell shape</keyword>
<dbReference type="GO" id="GO:0009252">
    <property type="term" value="P:peptidoglycan biosynthetic process"/>
    <property type="evidence" value="ECO:0007669"/>
    <property type="project" value="UniProtKB-UniRule"/>
</dbReference>
<gene>
    <name evidence="10 12" type="primary">murJ</name>
    <name evidence="12" type="ORF">GFN93_16390</name>
</gene>
<evidence type="ECO:0000256" key="5">
    <source>
        <dbReference type="ARBA" id="ARBA00022984"/>
    </source>
</evidence>
<dbReference type="GO" id="GO:0008360">
    <property type="term" value="P:regulation of cell shape"/>
    <property type="evidence" value="ECO:0007669"/>
    <property type="project" value="UniProtKB-UniRule"/>
</dbReference>
<keyword evidence="5 10" id="KW-0573">Peptidoglycan synthesis</keyword>
<keyword evidence="10" id="KW-0997">Cell inner membrane</keyword>
<keyword evidence="3 10" id="KW-0812">Transmembrane</keyword>